<accession>A0A1S2LA10</accession>
<evidence type="ECO:0000313" key="1">
    <source>
        <dbReference type="EMBL" id="OIJ09322.1"/>
    </source>
</evidence>
<dbReference type="OrthoDB" id="9779761at2"/>
<dbReference type="AlphaFoldDB" id="A0A1S2LA10"/>
<dbReference type="Proteomes" id="UP000180098">
    <property type="component" value="Unassembled WGS sequence"/>
</dbReference>
<comment type="caution">
    <text evidence="1">The sequence shown here is derived from an EMBL/GenBank/DDBJ whole genome shotgun (WGS) entry which is preliminary data.</text>
</comment>
<dbReference type="EMBL" id="MLQQ01000045">
    <property type="protein sequence ID" value="OIJ09322.1"/>
    <property type="molecule type" value="Genomic_DNA"/>
</dbReference>
<evidence type="ECO:0008006" key="3">
    <source>
        <dbReference type="Google" id="ProtNLM"/>
    </source>
</evidence>
<name>A0A1S2LA10_9BACI</name>
<reference evidence="1 2" key="1">
    <citation type="submission" date="2016-10" db="EMBL/GenBank/DDBJ databases">
        <title>Draft genome sequences of four alkaliphilic bacteria belonging to the Anaerobacillus genus.</title>
        <authorList>
            <person name="Bassil N.M."/>
            <person name="Lloyd J.R."/>
        </authorList>
    </citation>
    <scope>NUCLEOTIDE SEQUENCE [LARGE SCALE GENOMIC DNA]</scope>
    <source>
        <strain evidence="1 2">DSM 15340</strain>
    </source>
</reference>
<organism evidence="1 2">
    <name type="scientific">Anaerobacillus arseniciselenatis</name>
    <dbReference type="NCBI Taxonomy" id="85682"/>
    <lineage>
        <taxon>Bacteria</taxon>
        <taxon>Bacillati</taxon>
        <taxon>Bacillota</taxon>
        <taxon>Bacilli</taxon>
        <taxon>Bacillales</taxon>
        <taxon>Bacillaceae</taxon>
        <taxon>Anaerobacillus</taxon>
    </lineage>
</organism>
<sequence length="220" mass="25917">MQYFIKPNSDLEQERRFNRTNFRKTKTLDPASIEKGSMVLFYTSRTKSVQAHAVLKETPVERPELQDNPNYIDFIWFAELEDLVVYDDPIDLSDPKIRERLDWFNGVNTSGQKRSLKSWGNFVITTREISQHDFLLLSKEIEIGDWIRNGKISFNEPEAAILDEEIFPEGKEIYRLHKIKERNSRLIEQRKKQALIQDGTLNCEVCNFNFYETYGEVGKN</sequence>
<evidence type="ECO:0000313" key="2">
    <source>
        <dbReference type="Proteomes" id="UP000180098"/>
    </source>
</evidence>
<gene>
    <name evidence="1" type="ORF">BKP35_16760</name>
</gene>
<proteinExistence type="predicted"/>
<keyword evidence="2" id="KW-1185">Reference proteome</keyword>
<dbReference type="RefSeq" id="WP_071314531.1">
    <property type="nucleotide sequence ID" value="NZ_MLQQ01000045.1"/>
</dbReference>
<protein>
    <recommendedName>
        <fullName evidence="3">EVE domain-containing protein</fullName>
    </recommendedName>
</protein>